<feature type="active site" description="Nucleophile" evidence="4">
    <location>
        <position position="322"/>
    </location>
</feature>
<dbReference type="GeneID" id="28821264"/>
<dbReference type="GO" id="GO:0006080">
    <property type="term" value="P:substituted mannan metabolic process"/>
    <property type="evidence" value="ECO:0007669"/>
    <property type="project" value="InterPro"/>
</dbReference>
<dbReference type="KEGG" id="psco:LY89DRAFT_637592"/>
<evidence type="ECO:0000256" key="2">
    <source>
        <dbReference type="ARBA" id="ARBA00022801"/>
    </source>
</evidence>
<organism evidence="6 7">
    <name type="scientific">Mollisia scopiformis</name>
    <name type="common">Conifer needle endophyte fungus</name>
    <name type="synonym">Phialocephala scopiformis</name>
    <dbReference type="NCBI Taxonomy" id="149040"/>
    <lineage>
        <taxon>Eukaryota</taxon>
        <taxon>Fungi</taxon>
        <taxon>Dikarya</taxon>
        <taxon>Ascomycota</taxon>
        <taxon>Pezizomycotina</taxon>
        <taxon>Leotiomycetes</taxon>
        <taxon>Helotiales</taxon>
        <taxon>Mollisiaceae</taxon>
        <taxon>Mollisia</taxon>
    </lineage>
</organism>
<evidence type="ECO:0000313" key="6">
    <source>
        <dbReference type="EMBL" id="KUJ21702.1"/>
    </source>
</evidence>
<dbReference type="InParanoid" id="A0A194XPN5"/>
<dbReference type="Gene3D" id="2.60.120.260">
    <property type="entry name" value="Galactose-binding domain-like"/>
    <property type="match status" value="1"/>
</dbReference>
<evidence type="ECO:0000256" key="1">
    <source>
        <dbReference type="ARBA" id="ARBA00007754"/>
    </source>
</evidence>
<dbReference type="InterPro" id="IPR022790">
    <property type="entry name" value="GH26_dom"/>
</dbReference>
<feature type="domain" description="GH26" evidence="5">
    <location>
        <begin position="78"/>
        <end position="374"/>
    </location>
</feature>
<dbReference type="Gene3D" id="3.20.20.80">
    <property type="entry name" value="Glycosidases"/>
    <property type="match status" value="1"/>
</dbReference>
<feature type="active site" description="Proton donor" evidence="4">
    <location>
        <position position="230"/>
    </location>
</feature>
<reference evidence="6 7" key="1">
    <citation type="submission" date="2015-10" db="EMBL/GenBank/DDBJ databases">
        <title>Full genome of DAOMC 229536 Phialocephala scopiformis, a fungal endophyte of spruce producing the potent anti-insectan compound rugulosin.</title>
        <authorList>
            <consortium name="DOE Joint Genome Institute"/>
            <person name="Walker A.K."/>
            <person name="Frasz S.L."/>
            <person name="Seifert K.A."/>
            <person name="Miller J.D."/>
            <person name="Mondo S.J."/>
            <person name="Labutti K."/>
            <person name="Lipzen A."/>
            <person name="Dockter R."/>
            <person name="Kennedy M."/>
            <person name="Grigoriev I.V."/>
            <person name="Spatafora J.W."/>
        </authorList>
    </citation>
    <scope>NUCLEOTIDE SEQUENCE [LARGE SCALE GENOMIC DNA]</scope>
    <source>
        <strain evidence="6 7">CBS 120377</strain>
    </source>
</reference>
<dbReference type="InterPro" id="IPR000805">
    <property type="entry name" value="Glyco_hydro_26"/>
</dbReference>
<sequence>MSLNGGGGAEVVLADTTTAASPWANATAGQVLLNAGNNTVTFIDDWGWYFIDCIYVTPSPPPQPHKVSKKLVAPNPLPVTQALFETLLNKYGSGEIFSGQADPTGVTWLEQNVGKTPAIIGLDMIDYSPTRVEYGANSTAVEDAIEFDARGGMVAFQWHWNAPADLINNATVPWWDGIYTYGTTFNLTAALANPNGTDYGLLLHDVDAIAVELLRLQAANIPIIWRPLHEADGGWFWWGAWGPESCKTLYRLMFDRYTNYHGLHNLIWLWNSVTPSWYPGADVVDILGYDSYPAVGDHGPVDAQYQDLIALGLDEKMVTLPEVGNIPDPTLLKLYHADWSYFVTWDQDYITTDTYNNLTFKKAVYDDPTVLKLTDLGDWKGTATVSHTASIPSTTVTQTLSSSSSDMLSSTVASASKSISSSATLS</sequence>
<dbReference type="STRING" id="149040.A0A194XPN5"/>
<evidence type="ECO:0000313" key="7">
    <source>
        <dbReference type="Proteomes" id="UP000070700"/>
    </source>
</evidence>
<evidence type="ECO:0000256" key="3">
    <source>
        <dbReference type="ARBA" id="ARBA00023295"/>
    </source>
</evidence>
<evidence type="ECO:0000256" key="4">
    <source>
        <dbReference type="PROSITE-ProRule" id="PRU01100"/>
    </source>
</evidence>
<dbReference type="PROSITE" id="PS51764">
    <property type="entry name" value="GH26"/>
    <property type="match status" value="1"/>
</dbReference>
<accession>A0A194XPN5</accession>
<dbReference type="RefSeq" id="XP_018076057.1">
    <property type="nucleotide sequence ID" value="XM_018211538.1"/>
</dbReference>
<keyword evidence="3 4" id="KW-0326">Glycosidase</keyword>
<evidence type="ECO:0000259" key="5">
    <source>
        <dbReference type="PROSITE" id="PS51764"/>
    </source>
</evidence>
<dbReference type="PANTHER" id="PTHR40079:SF4">
    <property type="entry name" value="GH26 DOMAIN-CONTAINING PROTEIN-RELATED"/>
    <property type="match status" value="1"/>
</dbReference>
<dbReference type="PRINTS" id="PR00739">
    <property type="entry name" value="GLHYDRLASE26"/>
</dbReference>
<protein>
    <recommendedName>
        <fullName evidence="5">GH26 domain-containing protein</fullName>
    </recommendedName>
</protein>
<dbReference type="AlphaFoldDB" id="A0A194XPN5"/>
<gene>
    <name evidence="6" type="ORF">LY89DRAFT_637592</name>
</gene>
<comment type="similarity">
    <text evidence="1 4">Belongs to the glycosyl hydrolase 26 family.</text>
</comment>
<dbReference type="InterPro" id="IPR017853">
    <property type="entry name" value="GH"/>
</dbReference>
<dbReference type="GO" id="GO:0016985">
    <property type="term" value="F:mannan endo-1,4-beta-mannosidase activity"/>
    <property type="evidence" value="ECO:0007669"/>
    <property type="project" value="InterPro"/>
</dbReference>
<proteinExistence type="inferred from homology"/>
<dbReference type="Proteomes" id="UP000070700">
    <property type="component" value="Unassembled WGS sequence"/>
</dbReference>
<dbReference type="SUPFAM" id="SSF51445">
    <property type="entry name" value="(Trans)glycosidases"/>
    <property type="match status" value="1"/>
</dbReference>
<dbReference type="OrthoDB" id="5286354at2759"/>
<keyword evidence="7" id="KW-1185">Reference proteome</keyword>
<dbReference type="PANTHER" id="PTHR40079">
    <property type="entry name" value="MANNAN ENDO-1,4-BETA-MANNOSIDASE E-RELATED"/>
    <property type="match status" value="1"/>
</dbReference>
<name>A0A194XPN5_MOLSC</name>
<dbReference type="EMBL" id="KQ947407">
    <property type="protein sequence ID" value="KUJ21702.1"/>
    <property type="molecule type" value="Genomic_DNA"/>
</dbReference>
<keyword evidence="2 4" id="KW-0378">Hydrolase</keyword>
<dbReference type="Pfam" id="PF02156">
    <property type="entry name" value="Glyco_hydro_26"/>
    <property type="match status" value="1"/>
</dbReference>